<dbReference type="Gene3D" id="3.40.50.300">
    <property type="entry name" value="P-loop containing nucleotide triphosphate hydrolases"/>
    <property type="match status" value="1"/>
</dbReference>
<dbReference type="HAMAP" id="MF_00376">
    <property type="entry name" value="Dephospho_CoA_kinase"/>
    <property type="match status" value="1"/>
</dbReference>
<keyword evidence="12" id="KW-1185">Reference proteome</keyword>
<name>A0A174BMD4_9FIRM</name>
<keyword evidence="3 8" id="KW-0808">Transferase</keyword>
<comment type="pathway">
    <text evidence="8">Cofactor biosynthesis; coenzyme A biosynthesis; CoA from (R)-pantothenate: step 5/5.</text>
</comment>
<evidence type="ECO:0000256" key="9">
    <source>
        <dbReference type="NCBIfam" id="TIGR00152"/>
    </source>
</evidence>
<dbReference type="SUPFAM" id="SSF52540">
    <property type="entry name" value="P-loop containing nucleoside triphosphate hydrolases"/>
    <property type="match status" value="1"/>
</dbReference>
<dbReference type="OrthoDB" id="9812943at2"/>
<gene>
    <name evidence="8 11" type="primary">coaE</name>
    <name evidence="11" type="ORF">ERS852385_01913</name>
</gene>
<dbReference type="AlphaFoldDB" id="A0A174BMD4"/>
<evidence type="ECO:0000256" key="6">
    <source>
        <dbReference type="ARBA" id="ARBA00022840"/>
    </source>
</evidence>
<evidence type="ECO:0000313" key="12">
    <source>
        <dbReference type="Proteomes" id="UP000095546"/>
    </source>
</evidence>
<dbReference type="EC" id="2.7.1.24" evidence="8 9"/>
<dbReference type="PANTHER" id="PTHR10695:SF46">
    <property type="entry name" value="BIFUNCTIONAL COENZYME A SYNTHASE-RELATED"/>
    <property type="match status" value="1"/>
</dbReference>
<dbReference type="eggNOG" id="COG0237">
    <property type="taxonomic scope" value="Bacteria"/>
</dbReference>
<dbReference type="GO" id="GO:0005737">
    <property type="term" value="C:cytoplasm"/>
    <property type="evidence" value="ECO:0007669"/>
    <property type="project" value="UniProtKB-SubCell"/>
</dbReference>
<evidence type="ECO:0000256" key="3">
    <source>
        <dbReference type="ARBA" id="ARBA00022679"/>
    </source>
</evidence>
<dbReference type="InterPro" id="IPR027417">
    <property type="entry name" value="P-loop_NTPase"/>
</dbReference>
<dbReference type="CDD" id="cd02022">
    <property type="entry name" value="DPCK"/>
    <property type="match status" value="1"/>
</dbReference>
<feature type="binding site" evidence="8">
    <location>
        <begin position="11"/>
        <end position="16"/>
    </location>
    <ligand>
        <name>ATP</name>
        <dbReference type="ChEBI" id="CHEBI:30616"/>
    </ligand>
</feature>
<dbReference type="STRING" id="187979.ERS852385_01913"/>
<dbReference type="FunFam" id="3.40.50.300:FF:000991">
    <property type="entry name" value="Dephospho-CoA kinase"/>
    <property type="match status" value="1"/>
</dbReference>
<evidence type="ECO:0000256" key="2">
    <source>
        <dbReference type="ARBA" id="ARBA00022490"/>
    </source>
</evidence>
<dbReference type="PANTHER" id="PTHR10695">
    <property type="entry name" value="DEPHOSPHO-COA KINASE-RELATED"/>
    <property type="match status" value="1"/>
</dbReference>
<dbReference type="GO" id="GO:0005524">
    <property type="term" value="F:ATP binding"/>
    <property type="evidence" value="ECO:0007669"/>
    <property type="project" value="UniProtKB-UniRule"/>
</dbReference>
<dbReference type="NCBIfam" id="TIGR00152">
    <property type="entry name" value="dephospho-CoA kinase"/>
    <property type="match status" value="1"/>
</dbReference>
<dbReference type="InterPro" id="IPR001977">
    <property type="entry name" value="Depp_CoAkinase"/>
</dbReference>
<dbReference type="Proteomes" id="UP000095546">
    <property type="component" value="Unassembled WGS sequence"/>
</dbReference>
<evidence type="ECO:0000256" key="1">
    <source>
        <dbReference type="ARBA" id="ARBA00009018"/>
    </source>
</evidence>
<keyword evidence="6 8" id="KW-0067">ATP-binding</keyword>
<keyword evidence="4 8" id="KW-0547">Nucleotide-binding</keyword>
<keyword evidence="7 8" id="KW-0173">Coenzyme A biosynthesis</keyword>
<dbReference type="GO" id="GO:0004140">
    <property type="term" value="F:dephospho-CoA kinase activity"/>
    <property type="evidence" value="ECO:0007669"/>
    <property type="project" value="UniProtKB-UniRule"/>
</dbReference>
<comment type="similarity">
    <text evidence="1 8">Belongs to the CoaE family.</text>
</comment>
<evidence type="ECO:0000256" key="8">
    <source>
        <dbReference type="HAMAP-Rule" id="MF_00376"/>
    </source>
</evidence>
<keyword evidence="5 8" id="KW-0418">Kinase</keyword>
<proteinExistence type="inferred from homology"/>
<evidence type="ECO:0000256" key="7">
    <source>
        <dbReference type="ARBA" id="ARBA00022993"/>
    </source>
</evidence>
<evidence type="ECO:0000313" key="11">
    <source>
        <dbReference type="EMBL" id="CUO00845.1"/>
    </source>
</evidence>
<evidence type="ECO:0000256" key="10">
    <source>
        <dbReference type="SAM" id="MobiDB-lite"/>
    </source>
</evidence>
<feature type="region of interest" description="Disordered" evidence="10">
    <location>
        <begin position="192"/>
        <end position="221"/>
    </location>
</feature>
<keyword evidence="2 8" id="KW-0963">Cytoplasm</keyword>
<evidence type="ECO:0000256" key="5">
    <source>
        <dbReference type="ARBA" id="ARBA00022777"/>
    </source>
</evidence>
<comment type="subcellular location">
    <subcellularLocation>
        <location evidence="8">Cytoplasm</location>
    </subcellularLocation>
</comment>
<comment type="catalytic activity">
    <reaction evidence="8">
        <text>3'-dephospho-CoA + ATP = ADP + CoA + H(+)</text>
        <dbReference type="Rhea" id="RHEA:18245"/>
        <dbReference type="ChEBI" id="CHEBI:15378"/>
        <dbReference type="ChEBI" id="CHEBI:30616"/>
        <dbReference type="ChEBI" id="CHEBI:57287"/>
        <dbReference type="ChEBI" id="CHEBI:57328"/>
        <dbReference type="ChEBI" id="CHEBI:456216"/>
        <dbReference type="EC" id="2.7.1.24"/>
    </reaction>
</comment>
<dbReference type="RefSeq" id="WP_082427746.1">
    <property type="nucleotide sequence ID" value="NZ_CABIWZ010000019.1"/>
</dbReference>
<sequence>MKRIGLTGGIACGKSTASAILRRFGAPIIDADAIAHRLMEPGGPLYEAYRAHFGAGVILPDGRLDRRRIGQIAFANPAEKRWLDAAAHPVIRAAMQQELAEAEAAGEPVAVLDIPLLFETGWQAHVDETWLIDVPEPLQLARLEKRNGYSREEALLRIAAQMPLAKKRQLADILIDNSGTEQDLAEKLRRLWQSQPGQAAADDGVGREAETAGSRKGRDSR</sequence>
<dbReference type="Pfam" id="PF01121">
    <property type="entry name" value="CoaE"/>
    <property type="match status" value="1"/>
</dbReference>
<comment type="function">
    <text evidence="8">Catalyzes the phosphorylation of the 3'-hydroxyl group of dephosphocoenzyme A to form coenzyme A.</text>
</comment>
<dbReference type="EMBL" id="CYYU01000019">
    <property type="protein sequence ID" value="CUO00845.1"/>
    <property type="molecule type" value="Genomic_DNA"/>
</dbReference>
<protein>
    <recommendedName>
        <fullName evidence="8 9">Dephospho-CoA kinase</fullName>
        <ecNumber evidence="8 9">2.7.1.24</ecNumber>
    </recommendedName>
    <alternativeName>
        <fullName evidence="8">Dephosphocoenzyme A kinase</fullName>
    </alternativeName>
</protein>
<accession>A0A174BMD4</accession>
<dbReference type="UniPathway" id="UPA00241">
    <property type="reaction ID" value="UER00356"/>
</dbReference>
<dbReference type="GO" id="GO:0015937">
    <property type="term" value="P:coenzyme A biosynthetic process"/>
    <property type="evidence" value="ECO:0007669"/>
    <property type="project" value="UniProtKB-UniRule"/>
</dbReference>
<dbReference type="PROSITE" id="PS51219">
    <property type="entry name" value="DPCK"/>
    <property type="match status" value="1"/>
</dbReference>
<organism evidence="11 12">
    <name type="scientific">Mitsuokella jalaludinii</name>
    <dbReference type="NCBI Taxonomy" id="187979"/>
    <lineage>
        <taxon>Bacteria</taxon>
        <taxon>Bacillati</taxon>
        <taxon>Bacillota</taxon>
        <taxon>Negativicutes</taxon>
        <taxon>Selenomonadales</taxon>
        <taxon>Selenomonadaceae</taxon>
        <taxon>Mitsuokella</taxon>
    </lineage>
</organism>
<reference evidence="11 12" key="1">
    <citation type="submission" date="2015-09" db="EMBL/GenBank/DDBJ databases">
        <authorList>
            <consortium name="Pathogen Informatics"/>
        </authorList>
    </citation>
    <scope>NUCLEOTIDE SEQUENCE [LARGE SCALE GENOMIC DNA]</scope>
    <source>
        <strain evidence="11 12">2789STDY5608828</strain>
    </source>
</reference>
<evidence type="ECO:0000256" key="4">
    <source>
        <dbReference type="ARBA" id="ARBA00022741"/>
    </source>
</evidence>